<accession>A0ABR9EHI8</accession>
<dbReference type="Pfam" id="PF01522">
    <property type="entry name" value="Polysacc_deac_1"/>
    <property type="match status" value="1"/>
</dbReference>
<name>A0ABR9EHI8_9GAMM</name>
<proteinExistence type="predicted"/>
<dbReference type="EMBL" id="AQGV01000015">
    <property type="protein sequence ID" value="MBE0370451.1"/>
    <property type="molecule type" value="Genomic_DNA"/>
</dbReference>
<dbReference type="InterPro" id="IPR002509">
    <property type="entry name" value="NODB_dom"/>
</dbReference>
<gene>
    <name evidence="2" type="ORF">PAUR_b0494</name>
</gene>
<dbReference type="SUPFAM" id="SSF88713">
    <property type="entry name" value="Glycoside hydrolase/deacetylase"/>
    <property type="match status" value="1"/>
</dbReference>
<evidence type="ECO:0000313" key="2">
    <source>
        <dbReference type="EMBL" id="MBE0370451.1"/>
    </source>
</evidence>
<dbReference type="PANTHER" id="PTHR10587">
    <property type="entry name" value="GLYCOSYL TRANSFERASE-RELATED"/>
    <property type="match status" value="1"/>
</dbReference>
<comment type="caution">
    <text evidence="2">The sequence shown here is derived from an EMBL/GenBank/DDBJ whole genome shotgun (WGS) entry which is preliminary data.</text>
</comment>
<evidence type="ECO:0000259" key="1">
    <source>
        <dbReference type="PROSITE" id="PS51677"/>
    </source>
</evidence>
<evidence type="ECO:0000313" key="3">
    <source>
        <dbReference type="Proteomes" id="UP000615755"/>
    </source>
</evidence>
<protein>
    <recommendedName>
        <fullName evidence="1">NodB homology domain-containing protein</fullName>
    </recommendedName>
</protein>
<dbReference type="InterPro" id="IPR050248">
    <property type="entry name" value="Polysacc_deacetylase_ArnD"/>
</dbReference>
<feature type="domain" description="NodB homology" evidence="1">
    <location>
        <begin position="16"/>
        <end position="238"/>
    </location>
</feature>
<keyword evidence="3" id="KW-1185">Reference proteome</keyword>
<dbReference type="Proteomes" id="UP000615755">
    <property type="component" value="Unassembled WGS sequence"/>
</dbReference>
<sequence>MLIVSMILSLCHVVAGEIALSFDDAPTQGNSFMSGMDKTRGIIEGLKSNNVKDAIFFVTTGNIVDDKGKERIEAYTQAGFHLANHSHNHLSANKVDVKKYLADFNQSHLVLQDYKNVLKLHRFPYLHYGSTTDVRKKLEKHLNGMGYKFGYVTVDNFDWYINGRLLSAHHSKKVIDFNKLRQLYVETIWQSIHFYEQLAKSHIGKPVKHILLLHENELAALFIGDLVSHIRSQGWKIISPIEAYKDEALNVYTPEFSFNKQGRVAAIAHQKKGIAKTKLRHESENAKFLDKKLEENGIFK</sequence>
<reference evidence="2 3" key="1">
    <citation type="submission" date="2015-03" db="EMBL/GenBank/DDBJ databases">
        <title>Genome sequence of Pseudoalteromonas aurantia.</title>
        <authorList>
            <person name="Xie B.-B."/>
            <person name="Rong J.-C."/>
            <person name="Qin Q.-L."/>
            <person name="Zhang Y.-Z."/>
        </authorList>
    </citation>
    <scope>NUCLEOTIDE SEQUENCE [LARGE SCALE GENOMIC DNA]</scope>
    <source>
        <strain evidence="2 3">208</strain>
    </source>
</reference>
<dbReference type="PROSITE" id="PS51677">
    <property type="entry name" value="NODB"/>
    <property type="match status" value="1"/>
</dbReference>
<dbReference type="Gene3D" id="3.20.20.370">
    <property type="entry name" value="Glycoside hydrolase/deacetylase"/>
    <property type="match status" value="1"/>
</dbReference>
<organism evidence="2 3">
    <name type="scientific">Pseudoalteromonas aurantia 208</name>
    <dbReference type="NCBI Taxonomy" id="1314867"/>
    <lineage>
        <taxon>Bacteria</taxon>
        <taxon>Pseudomonadati</taxon>
        <taxon>Pseudomonadota</taxon>
        <taxon>Gammaproteobacteria</taxon>
        <taxon>Alteromonadales</taxon>
        <taxon>Pseudoalteromonadaceae</taxon>
        <taxon>Pseudoalteromonas</taxon>
    </lineage>
</organism>
<dbReference type="InterPro" id="IPR011330">
    <property type="entry name" value="Glyco_hydro/deAcase_b/a-brl"/>
</dbReference>